<gene>
    <name evidence="2" type="ORF">M440DRAFT_1268517</name>
</gene>
<keyword evidence="1" id="KW-1133">Transmembrane helix</keyword>
<organism evidence="2 3">
    <name type="scientific">Trichoderma longibrachiatum ATCC 18648</name>
    <dbReference type="NCBI Taxonomy" id="983965"/>
    <lineage>
        <taxon>Eukaryota</taxon>
        <taxon>Fungi</taxon>
        <taxon>Dikarya</taxon>
        <taxon>Ascomycota</taxon>
        <taxon>Pezizomycotina</taxon>
        <taxon>Sordariomycetes</taxon>
        <taxon>Hypocreomycetidae</taxon>
        <taxon>Hypocreales</taxon>
        <taxon>Hypocreaceae</taxon>
        <taxon>Trichoderma</taxon>
    </lineage>
</organism>
<proteinExistence type="predicted"/>
<feature type="transmembrane region" description="Helical" evidence="1">
    <location>
        <begin position="36"/>
        <end position="52"/>
    </location>
</feature>
<keyword evidence="1" id="KW-0812">Transmembrane</keyword>
<evidence type="ECO:0000313" key="3">
    <source>
        <dbReference type="Proteomes" id="UP000240760"/>
    </source>
</evidence>
<evidence type="ECO:0000256" key="1">
    <source>
        <dbReference type="SAM" id="Phobius"/>
    </source>
</evidence>
<dbReference type="EMBL" id="KZ679134">
    <property type="protein sequence ID" value="PTB75079.1"/>
    <property type="molecule type" value="Genomic_DNA"/>
</dbReference>
<reference evidence="2 3" key="1">
    <citation type="submission" date="2016-07" db="EMBL/GenBank/DDBJ databases">
        <title>Multiple horizontal gene transfer events from other fungi enriched the ability of initially mycotrophic Trichoderma (Ascomycota) to feed on dead plant biomass.</title>
        <authorList>
            <consortium name="DOE Joint Genome Institute"/>
            <person name="Aerts A."/>
            <person name="Atanasova L."/>
            <person name="Chenthamara K."/>
            <person name="Zhang J."/>
            <person name="Grujic M."/>
            <person name="Henrissat B."/>
            <person name="Kuo A."/>
            <person name="Salamov A."/>
            <person name="Lipzen A."/>
            <person name="Labutti K."/>
            <person name="Barry K."/>
            <person name="Miao Y."/>
            <person name="Rahimi M.J."/>
            <person name="Shen Q."/>
            <person name="Grigoriev I.V."/>
            <person name="Kubicek C.P."/>
            <person name="Druzhinina I.S."/>
        </authorList>
    </citation>
    <scope>NUCLEOTIDE SEQUENCE [LARGE SCALE GENOMIC DNA]</scope>
    <source>
        <strain evidence="2 3">ATCC 18648</strain>
    </source>
</reference>
<accession>A0A2T4C0I6</accession>
<protein>
    <submittedName>
        <fullName evidence="2">Uncharacterized protein</fullName>
    </submittedName>
</protein>
<sequence length="53" mass="6328">MVLWRKSRRVRCQCAGGGVQSQHFWAVWGVRWKENTLGHSFFFLFLLFLVSVR</sequence>
<dbReference type="Proteomes" id="UP000240760">
    <property type="component" value="Unassembled WGS sequence"/>
</dbReference>
<evidence type="ECO:0000313" key="2">
    <source>
        <dbReference type="EMBL" id="PTB75079.1"/>
    </source>
</evidence>
<dbReference type="AlphaFoldDB" id="A0A2T4C0I6"/>
<keyword evidence="3" id="KW-1185">Reference proteome</keyword>
<name>A0A2T4C0I6_TRILO</name>
<keyword evidence="1" id="KW-0472">Membrane</keyword>